<dbReference type="EMBL" id="JAPDFR010000003">
    <property type="protein sequence ID" value="KAK0388216.1"/>
    <property type="molecule type" value="Genomic_DNA"/>
</dbReference>
<evidence type="ECO:0000256" key="6">
    <source>
        <dbReference type="ARBA" id="ARBA00023242"/>
    </source>
</evidence>
<keyword evidence="3" id="KW-0507">mRNA processing</keyword>
<keyword evidence="4" id="KW-0747">Spliceosome</keyword>
<feature type="coiled-coil region" evidence="7">
    <location>
        <begin position="124"/>
        <end position="204"/>
    </location>
</feature>
<dbReference type="GO" id="GO:0006397">
    <property type="term" value="P:mRNA processing"/>
    <property type="evidence" value="ECO:0007669"/>
    <property type="project" value="UniProtKB-KW"/>
</dbReference>
<evidence type="ECO:0000256" key="2">
    <source>
        <dbReference type="ARBA" id="ARBA00010788"/>
    </source>
</evidence>
<evidence type="ECO:0000256" key="1">
    <source>
        <dbReference type="ARBA" id="ARBA00004123"/>
    </source>
</evidence>
<evidence type="ECO:0000256" key="3">
    <source>
        <dbReference type="ARBA" id="ARBA00022664"/>
    </source>
</evidence>
<evidence type="ECO:0008006" key="10">
    <source>
        <dbReference type="Google" id="ProtNLM"/>
    </source>
</evidence>
<dbReference type="AlphaFoldDB" id="A0AA39L872"/>
<protein>
    <recommendedName>
        <fullName evidence="10">BCAS2</fullName>
    </recommendedName>
</protein>
<keyword evidence="6" id="KW-0539">Nucleus</keyword>
<evidence type="ECO:0000256" key="5">
    <source>
        <dbReference type="ARBA" id="ARBA00023187"/>
    </source>
</evidence>
<dbReference type="GO" id="GO:0008380">
    <property type="term" value="P:RNA splicing"/>
    <property type="evidence" value="ECO:0007669"/>
    <property type="project" value="UniProtKB-KW"/>
</dbReference>
<keyword evidence="5" id="KW-0508">mRNA splicing</keyword>
<dbReference type="GO" id="GO:0000974">
    <property type="term" value="C:Prp19 complex"/>
    <property type="evidence" value="ECO:0007669"/>
    <property type="project" value="TreeGrafter"/>
</dbReference>
<accession>A0AA39L872</accession>
<dbReference type="GO" id="GO:0071013">
    <property type="term" value="C:catalytic step 2 spliceosome"/>
    <property type="evidence" value="ECO:0007669"/>
    <property type="project" value="TreeGrafter"/>
</dbReference>
<evidence type="ECO:0000313" key="8">
    <source>
        <dbReference type="EMBL" id="KAK0388216.1"/>
    </source>
</evidence>
<comment type="subcellular location">
    <subcellularLocation>
        <location evidence="1">Nucleus</location>
    </subcellularLocation>
</comment>
<name>A0AA39L872_SARSR</name>
<evidence type="ECO:0000256" key="7">
    <source>
        <dbReference type="SAM" id="Coils"/>
    </source>
</evidence>
<sequence>MSMPPAYHESLPYIDKEPSEQSLAAARALISAEVTASSEKPTAALPPSAGDSLKLSQALETELLRVSSSTALNPLDLSRYEAQEPPATTSSPADLLPPFTNSCISSTYLASRAQNLDLLDKHGKNAWLLGNNELEAELKRLEAELTATKAEVDRVNLERRRRQEEARGEMEILEEGWKKGIGRVLETEVAVEELRAKIREELRNAASS</sequence>
<gene>
    <name evidence="8" type="ORF">NLU13_4461</name>
</gene>
<evidence type="ECO:0000313" key="9">
    <source>
        <dbReference type="Proteomes" id="UP001175261"/>
    </source>
</evidence>
<dbReference type="InterPro" id="IPR008409">
    <property type="entry name" value="SPF27"/>
</dbReference>
<dbReference type="GO" id="GO:0071011">
    <property type="term" value="C:precatalytic spliceosome"/>
    <property type="evidence" value="ECO:0007669"/>
    <property type="project" value="TreeGrafter"/>
</dbReference>
<comment type="caution">
    <text evidence="8">The sequence shown here is derived from an EMBL/GenBank/DDBJ whole genome shotgun (WGS) entry which is preliminary data.</text>
</comment>
<comment type="similarity">
    <text evidence="2">Belongs to the SPF27 family.</text>
</comment>
<dbReference type="Pfam" id="PF05700">
    <property type="entry name" value="BCAS2"/>
    <property type="match status" value="1"/>
</dbReference>
<keyword evidence="7" id="KW-0175">Coiled coil</keyword>
<keyword evidence="9" id="KW-1185">Reference proteome</keyword>
<proteinExistence type="inferred from homology"/>
<dbReference type="PANTHER" id="PTHR13296:SF0">
    <property type="entry name" value="PRE-MRNA-SPLICING FACTOR SPF27"/>
    <property type="match status" value="1"/>
</dbReference>
<reference evidence="8" key="1">
    <citation type="submission" date="2022-10" db="EMBL/GenBank/DDBJ databases">
        <title>Determination and structural analysis of whole genome sequence of Sarocladium strictum F4-1.</title>
        <authorList>
            <person name="Hu L."/>
            <person name="Jiang Y."/>
        </authorList>
    </citation>
    <scope>NUCLEOTIDE SEQUENCE</scope>
    <source>
        <strain evidence="8">F4-1</strain>
    </source>
</reference>
<evidence type="ECO:0000256" key="4">
    <source>
        <dbReference type="ARBA" id="ARBA00022728"/>
    </source>
</evidence>
<organism evidence="8 9">
    <name type="scientific">Sarocladium strictum</name>
    <name type="common">Black bundle disease fungus</name>
    <name type="synonym">Acremonium strictum</name>
    <dbReference type="NCBI Taxonomy" id="5046"/>
    <lineage>
        <taxon>Eukaryota</taxon>
        <taxon>Fungi</taxon>
        <taxon>Dikarya</taxon>
        <taxon>Ascomycota</taxon>
        <taxon>Pezizomycotina</taxon>
        <taxon>Sordariomycetes</taxon>
        <taxon>Hypocreomycetidae</taxon>
        <taxon>Hypocreales</taxon>
        <taxon>Sarocladiaceae</taxon>
        <taxon>Sarocladium</taxon>
    </lineage>
</organism>
<dbReference type="PANTHER" id="PTHR13296">
    <property type="entry name" value="BCAS2 PROTEIN"/>
    <property type="match status" value="1"/>
</dbReference>
<dbReference type="Proteomes" id="UP001175261">
    <property type="component" value="Unassembled WGS sequence"/>
</dbReference>